<evidence type="ECO:0000313" key="1">
    <source>
        <dbReference type="EMBL" id="MBA4658783.1"/>
    </source>
</evidence>
<proteinExistence type="predicted"/>
<reference evidence="1" key="2">
    <citation type="submission" date="2020-07" db="EMBL/GenBank/DDBJ databases">
        <authorList>
            <person name="Vera ALvarez R."/>
            <person name="Arias-Moreno D.M."/>
            <person name="Jimenez-Jacinto V."/>
            <person name="Jimenez-Bremont J.F."/>
            <person name="Swaminathan K."/>
            <person name="Moose S.P."/>
            <person name="Guerrero-Gonzalez M.L."/>
            <person name="Marino-Ramirez L."/>
            <person name="Landsman D."/>
            <person name="Rodriguez-Kessler M."/>
            <person name="Delgado-Sanchez P."/>
        </authorList>
    </citation>
    <scope>NUCLEOTIDE SEQUENCE</scope>
    <source>
        <tissue evidence="1">Cladode</tissue>
    </source>
</reference>
<name>A0A7C9E889_OPUST</name>
<reference evidence="1" key="1">
    <citation type="journal article" date="2013" name="J. Plant Res.">
        <title>Effect of fungi and light on seed germination of three Opuntia species from semiarid lands of central Mexico.</title>
        <authorList>
            <person name="Delgado-Sanchez P."/>
            <person name="Jimenez-Bremont J.F."/>
            <person name="Guerrero-Gonzalez Mde L."/>
            <person name="Flores J."/>
        </authorList>
    </citation>
    <scope>NUCLEOTIDE SEQUENCE</scope>
    <source>
        <tissue evidence="1">Cladode</tissue>
    </source>
</reference>
<dbReference type="EMBL" id="GISG01201849">
    <property type="protein sequence ID" value="MBA4658782.1"/>
    <property type="molecule type" value="Transcribed_RNA"/>
</dbReference>
<organism evidence="1">
    <name type="scientific">Opuntia streptacantha</name>
    <name type="common">Prickly pear cactus</name>
    <name type="synonym">Opuntia cardona</name>
    <dbReference type="NCBI Taxonomy" id="393608"/>
    <lineage>
        <taxon>Eukaryota</taxon>
        <taxon>Viridiplantae</taxon>
        <taxon>Streptophyta</taxon>
        <taxon>Embryophyta</taxon>
        <taxon>Tracheophyta</taxon>
        <taxon>Spermatophyta</taxon>
        <taxon>Magnoliopsida</taxon>
        <taxon>eudicotyledons</taxon>
        <taxon>Gunneridae</taxon>
        <taxon>Pentapetalae</taxon>
        <taxon>Caryophyllales</taxon>
        <taxon>Cactineae</taxon>
        <taxon>Cactaceae</taxon>
        <taxon>Opuntioideae</taxon>
        <taxon>Opuntia</taxon>
    </lineage>
</organism>
<dbReference type="EMBL" id="GISG01201850">
    <property type="protein sequence ID" value="MBA4658783.1"/>
    <property type="molecule type" value="Transcribed_RNA"/>
</dbReference>
<accession>A0A7C9E889</accession>
<sequence length="212" mass="23749">MSNSISSPPLLNPNNLFGQPQSNGCLFQIRPLLHTHSLLPFQPHNPLYFLRIQPCRKGENRPLPQHGGRNLLRNGGFRGLGIGEQDVSKSSAKSVPFVEGSEDLQRRYLSQLNAPLSHGFQALLEVGCKERERRHGRWAGRPRRPRKGLAIRRVVSFYWLSEIDVARQVGSLVPILQQTFEDESGFADATRTVKNKGLVDAVVLGMVVEHCL</sequence>
<protein>
    <submittedName>
        <fullName evidence="1">Uncharacterized protein</fullName>
    </submittedName>
</protein>
<dbReference type="AlphaFoldDB" id="A0A7C9E889"/>